<evidence type="ECO:0000313" key="2">
    <source>
        <dbReference type="Proteomes" id="UP001605036"/>
    </source>
</evidence>
<accession>A0ABD1ZR42</accession>
<proteinExistence type="predicted"/>
<reference evidence="1 2" key="1">
    <citation type="submission" date="2024-09" db="EMBL/GenBank/DDBJ databases">
        <title>Chromosome-scale assembly of Riccia fluitans.</title>
        <authorList>
            <person name="Paukszto L."/>
            <person name="Sawicki J."/>
            <person name="Karawczyk K."/>
            <person name="Piernik-Szablinska J."/>
            <person name="Szczecinska M."/>
            <person name="Mazdziarz M."/>
        </authorList>
    </citation>
    <scope>NUCLEOTIDE SEQUENCE [LARGE SCALE GENOMIC DNA]</scope>
    <source>
        <strain evidence="1">Rf_01</strain>
        <tissue evidence="1">Aerial parts of the thallus</tissue>
    </source>
</reference>
<comment type="caution">
    <text evidence="1">The sequence shown here is derived from an EMBL/GenBank/DDBJ whole genome shotgun (WGS) entry which is preliminary data.</text>
</comment>
<keyword evidence="2" id="KW-1185">Reference proteome</keyword>
<dbReference type="EMBL" id="JBHFFA010000001">
    <property type="protein sequence ID" value="KAL2653497.1"/>
    <property type="molecule type" value="Genomic_DNA"/>
</dbReference>
<dbReference type="Proteomes" id="UP001605036">
    <property type="component" value="Unassembled WGS sequence"/>
</dbReference>
<evidence type="ECO:0000313" key="1">
    <source>
        <dbReference type="EMBL" id="KAL2653497.1"/>
    </source>
</evidence>
<dbReference type="AlphaFoldDB" id="A0ABD1ZR42"/>
<gene>
    <name evidence="1" type="ORF">R1flu_021625</name>
</gene>
<organism evidence="1 2">
    <name type="scientific">Riccia fluitans</name>
    <dbReference type="NCBI Taxonomy" id="41844"/>
    <lineage>
        <taxon>Eukaryota</taxon>
        <taxon>Viridiplantae</taxon>
        <taxon>Streptophyta</taxon>
        <taxon>Embryophyta</taxon>
        <taxon>Marchantiophyta</taxon>
        <taxon>Marchantiopsida</taxon>
        <taxon>Marchantiidae</taxon>
        <taxon>Marchantiales</taxon>
        <taxon>Ricciaceae</taxon>
        <taxon>Riccia</taxon>
    </lineage>
</organism>
<protein>
    <submittedName>
        <fullName evidence="1">Uncharacterized protein</fullName>
    </submittedName>
</protein>
<name>A0ABD1ZR42_9MARC</name>
<sequence length="105" mass="12189">MTVPYLAQRWKYTAGDVQIQELESVNILRKYSGVLEIFLSTVAWLWSRKEGDGHCFVTPNPLTSVETMKQLKSQWLWFRRLPKVCLVQPVQGEGMAEETLPVLRH</sequence>